<reference evidence="4 5" key="1">
    <citation type="journal article" date="2020" name="Nat. Food">
        <title>A phased Vanilla planifolia genome enables genetic improvement of flavour and production.</title>
        <authorList>
            <person name="Hasing T."/>
            <person name="Tang H."/>
            <person name="Brym M."/>
            <person name="Khazi F."/>
            <person name="Huang T."/>
            <person name="Chambers A.H."/>
        </authorList>
    </citation>
    <scope>NUCLEOTIDE SEQUENCE [LARGE SCALE GENOMIC DNA]</scope>
    <source>
        <tissue evidence="2">Leaf</tissue>
    </source>
</reference>
<protein>
    <recommendedName>
        <fullName evidence="1">Transcriptional factor DELLA N-terminal domain-containing protein</fullName>
    </recommendedName>
</protein>
<keyword evidence="4" id="KW-1185">Reference proteome</keyword>
<dbReference type="Proteomes" id="UP000636800">
    <property type="component" value="Unassembled WGS sequence"/>
</dbReference>
<dbReference type="EMBL" id="JADCNM010000288">
    <property type="protein sequence ID" value="KAG0448617.1"/>
    <property type="molecule type" value="Genomic_DNA"/>
</dbReference>
<gene>
    <name evidence="3" type="ORF">HPP92_027695</name>
    <name evidence="2" type="ORF">HPP92_027735</name>
</gene>
<dbReference type="InterPro" id="IPR038088">
    <property type="entry name" value="DELLA_N_sf"/>
</dbReference>
<dbReference type="Gene3D" id="1.10.10.1290">
    <property type="entry name" value="Transcriptional regulator DELLA, N-terminal domain"/>
    <property type="match status" value="1"/>
</dbReference>
<dbReference type="EMBL" id="JADCNL010000287">
    <property type="protein sequence ID" value="KAG0448700.1"/>
    <property type="molecule type" value="Genomic_DNA"/>
</dbReference>
<feature type="domain" description="Transcriptional factor DELLA N-terminal" evidence="1">
    <location>
        <begin position="60"/>
        <end position="105"/>
    </location>
</feature>
<evidence type="ECO:0000313" key="5">
    <source>
        <dbReference type="Proteomes" id="UP000639772"/>
    </source>
</evidence>
<accession>A0A835PDU0</accession>
<evidence type="ECO:0000313" key="3">
    <source>
        <dbReference type="EMBL" id="KAG0448700.1"/>
    </source>
</evidence>
<dbReference type="InterPro" id="IPR021914">
    <property type="entry name" value="TF_DELLA_N"/>
</dbReference>
<dbReference type="OrthoDB" id="1741652at2759"/>
<dbReference type="Pfam" id="PF12041">
    <property type="entry name" value="DELLA"/>
    <property type="match status" value="1"/>
</dbReference>
<proteinExistence type="predicted"/>
<dbReference type="Proteomes" id="UP000639772">
    <property type="component" value="Unassembled WGS sequence"/>
</dbReference>
<evidence type="ECO:0000259" key="1">
    <source>
        <dbReference type="Pfam" id="PF12041"/>
    </source>
</evidence>
<organism evidence="2 5">
    <name type="scientific">Vanilla planifolia</name>
    <name type="common">Vanilla</name>
    <dbReference type="NCBI Taxonomy" id="51239"/>
    <lineage>
        <taxon>Eukaryota</taxon>
        <taxon>Viridiplantae</taxon>
        <taxon>Streptophyta</taxon>
        <taxon>Embryophyta</taxon>
        <taxon>Tracheophyta</taxon>
        <taxon>Spermatophyta</taxon>
        <taxon>Magnoliopsida</taxon>
        <taxon>Liliopsida</taxon>
        <taxon>Asparagales</taxon>
        <taxon>Orchidaceae</taxon>
        <taxon>Vanilloideae</taxon>
        <taxon>Vanilleae</taxon>
        <taxon>Vanilla</taxon>
    </lineage>
</organism>
<evidence type="ECO:0000313" key="2">
    <source>
        <dbReference type="EMBL" id="KAG0448617.1"/>
    </source>
</evidence>
<comment type="caution">
    <text evidence="2">The sequence shown here is derived from an EMBL/GenBank/DDBJ whole genome shotgun (WGS) entry which is preliminary data.</text>
</comment>
<evidence type="ECO:0000313" key="4">
    <source>
        <dbReference type="Proteomes" id="UP000636800"/>
    </source>
</evidence>
<name>A0A835PDU0_VANPL</name>
<sequence length="105" mass="11321">MPACLSVQARVGGNWSNPGGFGKAVRRHTRFSRVAAPIKEDAWVAKPDSGGRASCGTRLQVRSSDMADVAQKLEQLEMAIGRSSQDDAAFSIFLRIPFNPSDLSN</sequence>
<dbReference type="AlphaFoldDB" id="A0A835PDU0"/>